<dbReference type="EMBL" id="JAPFFF010000009">
    <property type="protein sequence ID" value="KAK8883014.1"/>
    <property type="molecule type" value="Genomic_DNA"/>
</dbReference>
<dbReference type="SUPFAM" id="SSF48371">
    <property type="entry name" value="ARM repeat"/>
    <property type="match status" value="1"/>
</dbReference>
<reference evidence="1 2" key="1">
    <citation type="submission" date="2024-04" db="EMBL/GenBank/DDBJ databases">
        <title>Tritrichomonas musculus Genome.</title>
        <authorList>
            <person name="Alves-Ferreira E."/>
            <person name="Grigg M."/>
            <person name="Lorenzi H."/>
            <person name="Galac M."/>
        </authorList>
    </citation>
    <scope>NUCLEOTIDE SEQUENCE [LARGE SCALE GENOMIC DNA]</scope>
    <source>
        <strain evidence="1 2">EAF2021</strain>
    </source>
</reference>
<protein>
    <recommendedName>
        <fullName evidence="3">TPR Domain containing protein</fullName>
    </recommendedName>
</protein>
<evidence type="ECO:0000313" key="1">
    <source>
        <dbReference type="EMBL" id="KAK8883014.1"/>
    </source>
</evidence>
<proteinExistence type="predicted"/>
<dbReference type="Proteomes" id="UP001470230">
    <property type="component" value="Unassembled WGS sequence"/>
</dbReference>
<dbReference type="Gene3D" id="1.25.40.10">
    <property type="entry name" value="Tetratricopeptide repeat domain"/>
    <property type="match status" value="1"/>
</dbReference>
<accession>A0ABR2JW69</accession>
<dbReference type="InterPro" id="IPR016024">
    <property type="entry name" value="ARM-type_fold"/>
</dbReference>
<dbReference type="InterPro" id="IPR011990">
    <property type="entry name" value="TPR-like_helical_dom_sf"/>
</dbReference>
<comment type="caution">
    <text evidence="1">The sequence shown here is derived from an EMBL/GenBank/DDBJ whole genome shotgun (WGS) entry which is preliminary data.</text>
</comment>
<sequence length="636" mass="72438">MESLNSIKAQGVKKIQSKKYNDAIVDFSNVISQLPEPANEEEVSLKCTCLINRATCNLMLVQSYNRNKGKDELMSLIQNTIDDSNKSIETLNKLRGTGENENYFLSLVSEKNIEKLKSDSLTHLFALSNLRLGESYDSLNEIRKAFQYYSIAYNAEQFDDKNPNYNNNQEARKAIRDFLQRIYNVPDIKPNGNNDDIKGFAEMRNGITDKSAMGKPLTTFLSRVYANAINTQTMKKLETLKYFNLIYAILHLYIDDQMIAIQAIAVTRFICNKHYRSFYDHLFILKDIMESKIDDPAIISECIKILALAPRDDHQSLVKLGFIQLAIKCFDLGDKIKDSDYDLVFCFLFAISQAPSMIHYLIEESQLNTEKANADNTNEDQEEDLRIVHLILEKRTIYGVMLLSKICTVKPVTLLADKLGATEWILSLLKGILDVDIKDFVEQKKDLIYGAQIFLSRLLLVRTNEQNQAAEKDKHEISNTIDILVPILKKGSKNPEVVSICFAYLAQATQYAPEKIKELHVVTLASLLLSMHTKFTPATQNIISFLYETADHAHLIDEIKGCKAALPTVFKAVHDHPRSQVIVERAVALAYLCDHESKDNLLKAALEQFPKDEFIEKFLADHEDLVKRNINKNKDA</sequence>
<gene>
    <name evidence="1" type="ORF">M9Y10_045662</name>
</gene>
<organism evidence="1 2">
    <name type="scientific">Tritrichomonas musculus</name>
    <dbReference type="NCBI Taxonomy" id="1915356"/>
    <lineage>
        <taxon>Eukaryota</taxon>
        <taxon>Metamonada</taxon>
        <taxon>Parabasalia</taxon>
        <taxon>Tritrichomonadida</taxon>
        <taxon>Tritrichomonadidae</taxon>
        <taxon>Tritrichomonas</taxon>
    </lineage>
</organism>
<evidence type="ECO:0000313" key="2">
    <source>
        <dbReference type="Proteomes" id="UP001470230"/>
    </source>
</evidence>
<name>A0ABR2JW69_9EUKA</name>
<evidence type="ECO:0008006" key="3">
    <source>
        <dbReference type="Google" id="ProtNLM"/>
    </source>
</evidence>
<keyword evidence="2" id="KW-1185">Reference proteome</keyword>